<gene>
    <name evidence="5" type="ORF">F7R26_008110</name>
</gene>
<evidence type="ECO:0000259" key="4">
    <source>
        <dbReference type="PROSITE" id="PS50995"/>
    </source>
</evidence>
<keyword evidence="3" id="KW-0804">Transcription</keyword>
<evidence type="ECO:0000256" key="2">
    <source>
        <dbReference type="ARBA" id="ARBA00023125"/>
    </source>
</evidence>
<sequence>MTNPKLSLSDFATYRLHRIVKQFDRGIAQAYSETLGLSLSEARTLAAIGEFGPFLVIDLARFANLDKSQASRAADHLIKQGLVRREPSPTDGRAVLISLSAEGKPLFEKIMRIAASRHETLVSALSPKERAVMERALGKLLAQVEAML</sequence>
<reference evidence="5 6" key="1">
    <citation type="submission" date="2020-10" db="EMBL/GenBank/DDBJ databases">
        <title>Complete genome sequence of Cupriavidus basilensis CCUG 49340T.</title>
        <authorList>
            <person name="Salva-Serra F."/>
            <person name="Donoso R.A."/>
            <person name="Cho K.H."/>
            <person name="Yoo J.A."/>
            <person name="Lee K."/>
            <person name="Yoon S.-H."/>
            <person name="Perez-Pantoja D."/>
            <person name="Moore E.R.B."/>
        </authorList>
    </citation>
    <scope>NUCLEOTIDE SEQUENCE [LARGE SCALE GENOMIC DNA]</scope>
    <source>
        <strain evidence="6">CCUG 49340</strain>
    </source>
</reference>
<feature type="domain" description="HTH marR-type" evidence="4">
    <location>
        <begin position="9"/>
        <end position="142"/>
    </location>
</feature>
<evidence type="ECO:0000256" key="3">
    <source>
        <dbReference type="ARBA" id="ARBA00023163"/>
    </source>
</evidence>
<dbReference type="AlphaFoldDB" id="A0A643FVU2"/>
<dbReference type="RefSeq" id="WP_150985795.1">
    <property type="nucleotide sequence ID" value="NZ_CP062803.1"/>
</dbReference>
<evidence type="ECO:0000313" key="5">
    <source>
        <dbReference type="EMBL" id="QOT77969.1"/>
    </source>
</evidence>
<accession>A0A643FVU2</accession>
<dbReference type="Gene3D" id="1.10.10.10">
    <property type="entry name" value="Winged helix-like DNA-binding domain superfamily/Winged helix DNA-binding domain"/>
    <property type="match status" value="1"/>
</dbReference>
<dbReference type="EMBL" id="CP062803">
    <property type="protein sequence ID" value="QOT77969.1"/>
    <property type="molecule type" value="Genomic_DNA"/>
</dbReference>
<dbReference type="SMART" id="SM00347">
    <property type="entry name" value="HTH_MARR"/>
    <property type="match status" value="1"/>
</dbReference>
<dbReference type="PANTHER" id="PTHR33164">
    <property type="entry name" value="TRANSCRIPTIONAL REGULATOR, MARR FAMILY"/>
    <property type="match status" value="1"/>
</dbReference>
<dbReference type="InterPro" id="IPR000835">
    <property type="entry name" value="HTH_MarR-typ"/>
</dbReference>
<dbReference type="PANTHER" id="PTHR33164:SF43">
    <property type="entry name" value="HTH-TYPE TRANSCRIPTIONAL REPRESSOR YETL"/>
    <property type="match status" value="1"/>
</dbReference>
<keyword evidence="1" id="KW-0805">Transcription regulation</keyword>
<name>A0A643FVU2_9BURK</name>
<dbReference type="InterPro" id="IPR036388">
    <property type="entry name" value="WH-like_DNA-bd_sf"/>
</dbReference>
<dbReference type="PRINTS" id="PR00598">
    <property type="entry name" value="HTHMARR"/>
</dbReference>
<dbReference type="InterPro" id="IPR036390">
    <property type="entry name" value="WH_DNA-bd_sf"/>
</dbReference>
<dbReference type="Pfam" id="PF12802">
    <property type="entry name" value="MarR_2"/>
    <property type="match status" value="1"/>
</dbReference>
<dbReference type="PROSITE" id="PS50995">
    <property type="entry name" value="HTH_MARR_2"/>
    <property type="match status" value="1"/>
</dbReference>
<dbReference type="GO" id="GO:0006950">
    <property type="term" value="P:response to stress"/>
    <property type="evidence" value="ECO:0007669"/>
    <property type="project" value="TreeGrafter"/>
</dbReference>
<dbReference type="GO" id="GO:0003700">
    <property type="term" value="F:DNA-binding transcription factor activity"/>
    <property type="evidence" value="ECO:0007669"/>
    <property type="project" value="InterPro"/>
</dbReference>
<dbReference type="GO" id="GO:0003677">
    <property type="term" value="F:DNA binding"/>
    <property type="evidence" value="ECO:0007669"/>
    <property type="project" value="UniProtKB-KW"/>
</dbReference>
<proteinExistence type="predicted"/>
<protein>
    <submittedName>
        <fullName evidence="5">MarR family transcriptional regulator</fullName>
    </submittedName>
</protein>
<dbReference type="InterPro" id="IPR039422">
    <property type="entry name" value="MarR/SlyA-like"/>
</dbReference>
<dbReference type="SUPFAM" id="SSF46785">
    <property type="entry name" value="Winged helix' DNA-binding domain"/>
    <property type="match status" value="1"/>
</dbReference>
<dbReference type="InterPro" id="IPR023187">
    <property type="entry name" value="Tscrpt_reg_MarR-type_CS"/>
</dbReference>
<dbReference type="PROSITE" id="PS01117">
    <property type="entry name" value="HTH_MARR_1"/>
    <property type="match status" value="1"/>
</dbReference>
<evidence type="ECO:0000256" key="1">
    <source>
        <dbReference type="ARBA" id="ARBA00023015"/>
    </source>
</evidence>
<dbReference type="Proteomes" id="UP000397656">
    <property type="component" value="Chromosome 1"/>
</dbReference>
<keyword evidence="2" id="KW-0238">DNA-binding</keyword>
<organism evidence="5 6">
    <name type="scientific">Cupriavidus basilensis</name>
    <dbReference type="NCBI Taxonomy" id="68895"/>
    <lineage>
        <taxon>Bacteria</taxon>
        <taxon>Pseudomonadati</taxon>
        <taxon>Pseudomonadota</taxon>
        <taxon>Betaproteobacteria</taxon>
        <taxon>Burkholderiales</taxon>
        <taxon>Burkholderiaceae</taxon>
        <taxon>Cupriavidus</taxon>
    </lineage>
</organism>
<evidence type="ECO:0000313" key="6">
    <source>
        <dbReference type="Proteomes" id="UP000397656"/>
    </source>
</evidence>
<dbReference type="GeneID" id="98400867"/>